<accession>A0A438CDT1</accession>
<evidence type="ECO:0000256" key="3">
    <source>
        <dbReference type="ARBA" id="ARBA00022691"/>
    </source>
</evidence>
<feature type="domain" description="Methyltransferase type 11" evidence="5">
    <location>
        <begin position="35"/>
        <end position="72"/>
    </location>
</feature>
<dbReference type="OrthoDB" id="4062651at2759"/>
<keyword evidence="4" id="KW-0812">Transmembrane</keyword>
<dbReference type="Gene3D" id="3.40.50.150">
    <property type="entry name" value="Vaccinia Virus protein VP39"/>
    <property type="match status" value="1"/>
</dbReference>
<sequence length="182" mass="19779">MQMQVDLTMVHSEHILVFFRKDPYCARPFEGLKIVDVGCGGGILSEPLARMGATVTGVDAVEKNIKIARLHSYGSSSSSRLAARGLCTQRKSSTQMRNPFQQGGPKFPSGAFVNPSHSCQGLCTQWKSSTQMRDTFQQGGPKFPSGAFVNPSHRANCLMSMVILISIVLENTCMAFLCVLSS</sequence>
<dbReference type="SUPFAM" id="SSF53335">
    <property type="entry name" value="S-adenosyl-L-methionine-dependent methyltransferases"/>
    <property type="match status" value="1"/>
</dbReference>
<keyword evidence="3" id="KW-0949">S-adenosyl-L-methionine</keyword>
<evidence type="ECO:0000256" key="1">
    <source>
        <dbReference type="ARBA" id="ARBA00022603"/>
    </source>
</evidence>
<keyword evidence="4" id="KW-1133">Transmembrane helix</keyword>
<evidence type="ECO:0000313" key="6">
    <source>
        <dbReference type="EMBL" id="RVW21356.1"/>
    </source>
</evidence>
<dbReference type="PANTHER" id="PTHR43464">
    <property type="entry name" value="METHYLTRANSFERASE"/>
    <property type="match status" value="1"/>
</dbReference>
<gene>
    <name evidence="6" type="primary">COQ3</name>
    <name evidence="6" type="ORF">CK203_106328</name>
</gene>
<evidence type="ECO:0000313" key="7">
    <source>
        <dbReference type="Proteomes" id="UP000288805"/>
    </source>
</evidence>
<dbReference type="InterPro" id="IPR013216">
    <property type="entry name" value="Methyltransf_11"/>
</dbReference>
<dbReference type="GO" id="GO:0032259">
    <property type="term" value="P:methylation"/>
    <property type="evidence" value="ECO:0007669"/>
    <property type="project" value="UniProtKB-KW"/>
</dbReference>
<dbReference type="EMBL" id="QGNW01002297">
    <property type="protein sequence ID" value="RVW21356.1"/>
    <property type="molecule type" value="Genomic_DNA"/>
</dbReference>
<dbReference type="InterPro" id="IPR029063">
    <property type="entry name" value="SAM-dependent_MTases_sf"/>
</dbReference>
<proteinExistence type="predicted"/>
<reference evidence="6 7" key="1">
    <citation type="journal article" date="2018" name="PLoS Genet.">
        <title>Population sequencing reveals clonal diversity and ancestral inbreeding in the grapevine cultivar Chardonnay.</title>
        <authorList>
            <person name="Roach M.J."/>
            <person name="Johnson D.L."/>
            <person name="Bohlmann J."/>
            <person name="van Vuuren H.J."/>
            <person name="Jones S.J."/>
            <person name="Pretorius I.S."/>
            <person name="Schmidt S.A."/>
            <person name="Borneman A.R."/>
        </authorList>
    </citation>
    <scope>NUCLEOTIDE SEQUENCE [LARGE SCALE GENOMIC DNA]</scope>
    <source>
        <strain evidence="7">cv. Chardonnay</strain>
        <tissue evidence="6">Leaf</tissue>
    </source>
</reference>
<feature type="transmembrane region" description="Helical" evidence="4">
    <location>
        <begin position="158"/>
        <end position="180"/>
    </location>
</feature>
<dbReference type="CDD" id="cd02440">
    <property type="entry name" value="AdoMet_MTases"/>
    <property type="match status" value="1"/>
</dbReference>
<dbReference type="AlphaFoldDB" id="A0A438CDT1"/>
<keyword evidence="2 6" id="KW-0808">Transferase</keyword>
<evidence type="ECO:0000259" key="5">
    <source>
        <dbReference type="Pfam" id="PF08241"/>
    </source>
</evidence>
<protein>
    <submittedName>
        <fullName evidence="6">Ubiquinone biosynthesis O-methyltransferase, mitochondrial</fullName>
    </submittedName>
</protein>
<evidence type="ECO:0000256" key="2">
    <source>
        <dbReference type="ARBA" id="ARBA00022679"/>
    </source>
</evidence>
<name>A0A438CDT1_VITVI</name>
<keyword evidence="6" id="KW-0830">Ubiquinone</keyword>
<comment type="caution">
    <text evidence="6">The sequence shown here is derived from an EMBL/GenBank/DDBJ whole genome shotgun (WGS) entry which is preliminary data.</text>
</comment>
<evidence type="ECO:0000256" key="4">
    <source>
        <dbReference type="SAM" id="Phobius"/>
    </source>
</evidence>
<keyword evidence="4" id="KW-0472">Membrane</keyword>
<dbReference type="Pfam" id="PF08241">
    <property type="entry name" value="Methyltransf_11"/>
    <property type="match status" value="1"/>
</dbReference>
<organism evidence="6 7">
    <name type="scientific">Vitis vinifera</name>
    <name type="common">Grape</name>
    <dbReference type="NCBI Taxonomy" id="29760"/>
    <lineage>
        <taxon>Eukaryota</taxon>
        <taxon>Viridiplantae</taxon>
        <taxon>Streptophyta</taxon>
        <taxon>Embryophyta</taxon>
        <taxon>Tracheophyta</taxon>
        <taxon>Spermatophyta</taxon>
        <taxon>Magnoliopsida</taxon>
        <taxon>eudicotyledons</taxon>
        <taxon>Gunneridae</taxon>
        <taxon>Pentapetalae</taxon>
        <taxon>rosids</taxon>
        <taxon>Vitales</taxon>
        <taxon>Vitaceae</taxon>
        <taxon>Viteae</taxon>
        <taxon>Vitis</taxon>
    </lineage>
</organism>
<dbReference type="Proteomes" id="UP000288805">
    <property type="component" value="Unassembled WGS sequence"/>
</dbReference>
<dbReference type="GO" id="GO:0008168">
    <property type="term" value="F:methyltransferase activity"/>
    <property type="evidence" value="ECO:0007669"/>
    <property type="project" value="UniProtKB-KW"/>
</dbReference>
<dbReference type="PANTHER" id="PTHR43464:SF19">
    <property type="entry name" value="UBIQUINONE BIOSYNTHESIS O-METHYLTRANSFERASE, MITOCHONDRIAL"/>
    <property type="match status" value="1"/>
</dbReference>
<keyword evidence="1 6" id="KW-0489">Methyltransferase</keyword>